<accession>A0A919N7T3</accession>
<dbReference type="Proteomes" id="UP000629619">
    <property type="component" value="Unassembled WGS sequence"/>
</dbReference>
<proteinExistence type="predicted"/>
<dbReference type="EMBL" id="BOMW01000033">
    <property type="protein sequence ID" value="GIF06027.1"/>
    <property type="molecule type" value="Genomic_DNA"/>
</dbReference>
<feature type="region of interest" description="Disordered" evidence="1">
    <location>
        <begin position="202"/>
        <end position="223"/>
    </location>
</feature>
<evidence type="ECO:0000313" key="2">
    <source>
        <dbReference type="EMBL" id="GIF06027.1"/>
    </source>
</evidence>
<name>A0A919N7T3_9ACTN</name>
<sequence>MAGVVAFWAAVLAGLSWWSVRGDPATVPEQRDVGQAMPALRRASGTLLAAAGSAASGSGGLGNVGSGSATPDSAAPNGTMSGGATPHSAVPNGASALGAASNGAAAGSERWVVRLGELRSETCQLTPIRAGVNTFREVFLYVPQGRALDAFDQVAAALPREYRAGVVSARVGTKLSLFADAGDFIAIEARARMDDQVLTLSARTGCRPGSPDPGSDPAAGAPPATLAGTVAALGGRADAEVSTLAVACPGGGTAATYQAIAGPSGDGPRGLPDGTTPVWSGADGWAYRQGPESVVVAAGGENLLVSVTRPCGQ</sequence>
<dbReference type="AlphaFoldDB" id="A0A919N7T3"/>
<protein>
    <submittedName>
        <fullName evidence="2">Uncharacterized protein</fullName>
    </submittedName>
</protein>
<comment type="caution">
    <text evidence="2">The sequence shown here is derived from an EMBL/GenBank/DDBJ whole genome shotgun (WGS) entry which is preliminary data.</text>
</comment>
<evidence type="ECO:0000313" key="3">
    <source>
        <dbReference type="Proteomes" id="UP000629619"/>
    </source>
</evidence>
<feature type="compositionally biased region" description="Low complexity" evidence="1">
    <location>
        <begin position="208"/>
        <end position="223"/>
    </location>
</feature>
<feature type="region of interest" description="Disordered" evidence="1">
    <location>
        <begin position="62"/>
        <end position="95"/>
    </location>
</feature>
<organism evidence="2 3">
    <name type="scientific">Actinoplanes siamensis</name>
    <dbReference type="NCBI Taxonomy" id="1223317"/>
    <lineage>
        <taxon>Bacteria</taxon>
        <taxon>Bacillati</taxon>
        <taxon>Actinomycetota</taxon>
        <taxon>Actinomycetes</taxon>
        <taxon>Micromonosporales</taxon>
        <taxon>Micromonosporaceae</taxon>
        <taxon>Actinoplanes</taxon>
    </lineage>
</organism>
<gene>
    <name evidence="2" type="ORF">Asi03nite_35650</name>
</gene>
<keyword evidence="3" id="KW-1185">Reference proteome</keyword>
<evidence type="ECO:0000256" key="1">
    <source>
        <dbReference type="SAM" id="MobiDB-lite"/>
    </source>
</evidence>
<reference evidence="2" key="1">
    <citation type="submission" date="2021-01" db="EMBL/GenBank/DDBJ databases">
        <title>Whole genome shotgun sequence of Actinoplanes siamensis NBRC 109076.</title>
        <authorList>
            <person name="Komaki H."/>
            <person name="Tamura T."/>
        </authorList>
    </citation>
    <scope>NUCLEOTIDE SEQUENCE</scope>
    <source>
        <strain evidence="2">NBRC 109076</strain>
    </source>
</reference>